<dbReference type="AlphaFoldDB" id="A0A409YWD6"/>
<evidence type="ECO:0000313" key="1">
    <source>
        <dbReference type="EMBL" id="PPR07311.1"/>
    </source>
</evidence>
<gene>
    <name evidence="1" type="ORF">CVT26_013751</name>
</gene>
<dbReference type="EMBL" id="NHYE01000138">
    <property type="protein sequence ID" value="PPR07311.1"/>
    <property type="molecule type" value="Genomic_DNA"/>
</dbReference>
<sequence>MLEMAIPTRRVDPWPPDRREMLNVTSTQGNSPFSPSLSVSQVRTYDNDYSRLTSRMLSTEEMRKGTGGNVSEVSRGVWERLGNNIDGSTDGRLASTQDQLDLHEAVKRDVLSSTTVEFGRT</sequence>
<reference evidence="1 2" key="1">
    <citation type="journal article" date="2018" name="Evol. Lett.">
        <title>Horizontal gene cluster transfer increased hallucinogenic mushroom diversity.</title>
        <authorList>
            <person name="Reynolds H.T."/>
            <person name="Vijayakumar V."/>
            <person name="Gluck-Thaler E."/>
            <person name="Korotkin H.B."/>
            <person name="Matheny P.B."/>
            <person name="Slot J.C."/>
        </authorList>
    </citation>
    <scope>NUCLEOTIDE SEQUENCE [LARGE SCALE GENOMIC DNA]</scope>
    <source>
        <strain evidence="1 2">SRW20</strain>
    </source>
</reference>
<proteinExistence type="predicted"/>
<name>A0A409YWD6_9AGAR</name>
<dbReference type="Proteomes" id="UP000284706">
    <property type="component" value="Unassembled WGS sequence"/>
</dbReference>
<keyword evidence="2" id="KW-1185">Reference proteome</keyword>
<organism evidence="1 2">
    <name type="scientific">Gymnopilus dilepis</name>
    <dbReference type="NCBI Taxonomy" id="231916"/>
    <lineage>
        <taxon>Eukaryota</taxon>
        <taxon>Fungi</taxon>
        <taxon>Dikarya</taxon>
        <taxon>Basidiomycota</taxon>
        <taxon>Agaricomycotina</taxon>
        <taxon>Agaricomycetes</taxon>
        <taxon>Agaricomycetidae</taxon>
        <taxon>Agaricales</taxon>
        <taxon>Agaricineae</taxon>
        <taxon>Hymenogastraceae</taxon>
        <taxon>Gymnopilus</taxon>
    </lineage>
</organism>
<comment type="caution">
    <text evidence="1">The sequence shown here is derived from an EMBL/GenBank/DDBJ whole genome shotgun (WGS) entry which is preliminary data.</text>
</comment>
<evidence type="ECO:0000313" key="2">
    <source>
        <dbReference type="Proteomes" id="UP000284706"/>
    </source>
</evidence>
<protein>
    <submittedName>
        <fullName evidence="1">Uncharacterized protein</fullName>
    </submittedName>
</protein>
<dbReference type="InParanoid" id="A0A409YWD6"/>
<accession>A0A409YWD6</accession>